<proteinExistence type="predicted"/>
<dbReference type="RefSeq" id="WP_107180430.1">
    <property type="nucleotide sequence ID" value="NZ_PYOP01000012.1"/>
</dbReference>
<evidence type="ECO:0000313" key="2">
    <source>
        <dbReference type="Proteomes" id="UP000241190"/>
    </source>
</evidence>
<protein>
    <recommendedName>
        <fullName evidence="3">PAS fold-4 domain-containing protein</fullName>
    </recommendedName>
</protein>
<evidence type="ECO:0000313" key="1">
    <source>
        <dbReference type="EMBL" id="PSW96649.1"/>
    </source>
</evidence>
<organism evidence="1 2">
    <name type="scientific">Photobacterium iliopiscarium</name>
    <dbReference type="NCBI Taxonomy" id="56192"/>
    <lineage>
        <taxon>Bacteria</taxon>
        <taxon>Pseudomonadati</taxon>
        <taxon>Pseudomonadota</taxon>
        <taxon>Gammaproteobacteria</taxon>
        <taxon>Vibrionales</taxon>
        <taxon>Vibrionaceae</taxon>
        <taxon>Photobacterium</taxon>
    </lineage>
</organism>
<comment type="caution">
    <text evidence="1">The sequence shown here is derived from an EMBL/GenBank/DDBJ whole genome shotgun (WGS) entry which is preliminary data.</text>
</comment>
<accession>A0ABX5GT43</accession>
<gene>
    <name evidence="1" type="ORF">C9J52_09480</name>
</gene>
<evidence type="ECO:0008006" key="3">
    <source>
        <dbReference type="Google" id="ProtNLM"/>
    </source>
</evidence>
<reference evidence="1 2" key="1">
    <citation type="submission" date="2018-03" db="EMBL/GenBank/DDBJ databases">
        <title>Whole genome sequencing of Histamine producing bacteria.</title>
        <authorList>
            <person name="Butler K."/>
        </authorList>
    </citation>
    <scope>NUCLEOTIDE SEQUENCE [LARGE SCALE GENOMIC DNA]</scope>
    <source>
        <strain evidence="1 2">ATCC 51761</strain>
    </source>
</reference>
<sequence length="114" mass="13175">MIFNQKNVIESFVHSFCGPSAIRSADGIHLLINTKWISIIGNVHGMSIYEMQKDTTDEVVKKNSQYCIRCDEEAIKYQEPVYKYENFKGKRYSTIRIPIVYDKQSAILILCCAM</sequence>
<keyword evidence="2" id="KW-1185">Reference proteome</keyword>
<dbReference type="EMBL" id="PYOP01000012">
    <property type="protein sequence ID" value="PSW96649.1"/>
    <property type="molecule type" value="Genomic_DNA"/>
</dbReference>
<name>A0ABX5GT43_9GAMM</name>
<dbReference type="Proteomes" id="UP000241190">
    <property type="component" value="Unassembled WGS sequence"/>
</dbReference>